<evidence type="ECO:0000313" key="4">
    <source>
        <dbReference type="Proteomes" id="UP000077096"/>
    </source>
</evidence>
<dbReference type="Proteomes" id="UP000077096">
    <property type="component" value="Chromosome"/>
</dbReference>
<dbReference type="AlphaFoldDB" id="A0A172T0Z4"/>
<dbReference type="EMBL" id="DTBH01000113">
    <property type="protein sequence ID" value="HGQ77248.1"/>
    <property type="molecule type" value="Genomic_DNA"/>
</dbReference>
<name>A0A172T0Z4_FERPE</name>
<dbReference type="OrthoDB" id="40816at2"/>
<dbReference type="PATRIC" id="fig|93466.3.peg.96"/>
<dbReference type="EMBL" id="CP011393">
    <property type="protein sequence ID" value="ANE40671.1"/>
    <property type="molecule type" value="Genomic_DNA"/>
</dbReference>
<dbReference type="KEGG" id="fng:JM64_00490"/>
<dbReference type="GO" id="GO:0016853">
    <property type="term" value="F:isomerase activity"/>
    <property type="evidence" value="ECO:0007669"/>
    <property type="project" value="UniProtKB-KW"/>
</dbReference>
<evidence type="ECO:0000313" key="3">
    <source>
        <dbReference type="EMBL" id="HGU42576.1"/>
    </source>
</evidence>
<gene>
    <name evidence="3" type="ORF">ENT72_06655</name>
    <name evidence="2" type="ORF">ENU12_04935</name>
    <name evidence="1" type="ORF">JM64_00490</name>
</gene>
<protein>
    <submittedName>
        <fullName evidence="2">Peptidyl-prolyl cis-trans isomerase</fullName>
    </submittedName>
</protein>
<organism evidence="1 4">
    <name type="scientific">Fervidobacterium pennivorans</name>
    <dbReference type="NCBI Taxonomy" id="93466"/>
    <lineage>
        <taxon>Bacteria</taxon>
        <taxon>Thermotogati</taxon>
        <taxon>Thermotogota</taxon>
        <taxon>Thermotogae</taxon>
        <taxon>Thermotogales</taxon>
        <taxon>Fervidobacteriaceae</taxon>
        <taxon>Fervidobacterium</taxon>
    </lineage>
</organism>
<reference evidence="1 4" key="1">
    <citation type="submission" date="2014-08" db="EMBL/GenBank/DDBJ databases">
        <title>Fervidobacterium pennivorans DYC genome.</title>
        <authorList>
            <person name="Wushke S."/>
        </authorList>
    </citation>
    <scope>NUCLEOTIDE SEQUENCE [LARGE SCALE GENOMIC DNA]</scope>
    <source>
        <strain evidence="1 4">DYC</strain>
    </source>
</reference>
<accession>A0A172T0Z4</accession>
<sequence>MERYFKILSLLLAVGIFFFSSLALASNLQNFVAYLEKSGDIIAGISQEEIDEMYQLYEQYYGLFDPLFEKPYVEALVMKKLLEDKFIGYLSSAEGLSPEDFKSSHSNVSEADMKEYYENNREQIQKEAFIDFDYAAFETEEIAKEFYKRVIEVGFEKAVQEFSEASPSELLSTDTYLGLKKSETNEAFVDVLFAPSEKPVRMHTTDNASFVFYIKNLNDLSTFEKFKSSPMYEEVMSSLSENKFEKYVEEKISAESIKFIVPSQYAIWFDMVQNVPAEKLVEKYYSSLFDKSGNLLSVEPIEISGFITAIEDAKLDEQYKKEYELAIKKLYDMGYKSFLVLARLRNFDNSENVVLEYNVELAKILIGYIKKGDTLSVLQYIYSNLSELEELSNSKNPEVRQKALEYLYRMNKVLGDEESSKKYLEQLYQENPNYKVEDDE</sequence>
<keyword evidence="2" id="KW-0413">Isomerase</keyword>
<dbReference type="InterPro" id="IPR027304">
    <property type="entry name" value="Trigger_fact/SurA_dom_sf"/>
</dbReference>
<proteinExistence type="predicted"/>
<reference evidence="2" key="2">
    <citation type="journal article" date="2020" name="mSystems">
        <title>Genome- and Community-Level Interaction Insights into Carbon Utilization and Element Cycling Functions of Hydrothermarchaeota in Hydrothermal Sediment.</title>
        <authorList>
            <person name="Zhou Z."/>
            <person name="Liu Y."/>
            <person name="Xu W."/>
            <person name="Pan J."/>
            <person name="Luo Z.H."/>
            <person name="Li M."/>
        </authorList>
    </citation>
    <scope>NUCLEOTIDE SEQUENCE [LARGE SCALE GENOMIC DNA]</scope>
    <source>
        <strain evidence="3">SpSt-604</strain>
        <strain evidence="2">SpSt-640</strain>
    </source>
</reference>
<dbReference type="EMBL" id="DSZT01000211">
    <property type="protein sequence ID" value="HGU42576.1"/>
    <property type="molecule type" value="Genomic_DNA"/>
</dbReference>
<evidence type="ECO:0000313" key="2">
    <source>
        <dbReference type="EMBL" id="HGQ77248.1"/>
    </source>
</evidence>
<evidence type="ECO:0000313" key="1">
    <source>
        <dbReference type="EMBL" id="ANE40671.1"/>
    </source>
</evidence>
<dbReference type="SUPFAM" id="SSF109998">
    <property type="entry name" value="Triger factor/SurA peptide-binding domain-like"/>
    <property type="match status" value="1"/>
</dbReference>